<organism evidence="7 8">
    <name type="scientific">Iningainema tapete BLCC-T55</name>
    <dbReference type="NCBI Taxonomy" id="2748662"/>
    <lineage>
        <taxon>Bacteria</taxon>
        <taxon>Bacillati</taxon>
        <taxon>Cyanobacteriota</taxon>
        <taxon>Cyanophyceae</taxon>
        <taxon>Nostocales</taxon>
        <taxon>Scytonemataceae</taxon>
        <taxon>Iningainema tapete</taxon>
    </lineage>
</organism>
<dbReference type="InterPro" id="IPR035965">
    <property type="entry name" value="PAS-like_dom_sf"/>
</dbReference>
<dbReference type="Pfam" id="PF13426">
    <property type="entry name" value="PAS_9"/>
    <property type="match status" value="1"/>
</dbReference>
<dbReference type="InterPro" id="IPR018490">
    <property type="entry name" value="cNMP-bd_dom_sf"/>
</dbReference>
<dbReference type="SUPFAM" id="SSF46785">
    <property type="entry name" value="Winged helix' DNA-binding domain"/>
    <property type="match status" value="1"/>
</dbReference>
<reference evidence="7" key="1">
    <citation type="submission" date="2020-09" db="EMBL/GenBank/DDBJ databases">
        <title>Iningainema tapete sp. nov. (Scytonemataceae, Cyanobacteria) from greenhouses in central Florida (USA) produces two types of nodularin with biosynthetic potential for microcystin-LR and anabaenopeptins.</title>
        <authorList>
            <person name="Berthold D.E."/>
            <person name="Lefler F.W."/>
            <person name="Huang I.-S."/>
            <person name="Abdulla H."/>
            <person name="Zimba P.V."/>
            <person name="Laughinghouse H.D. IV."/>
        </authorList>
    </citation>
    <scope>NUCLEOTIDE SEQUENCE</scope>
    <source>
        <strain evidence="7">BLCCT55</strain>
    </source>
</reference>
<evidence type="ECO:0000259" key="5">
    <source>
        <dbReference type="PROSITE" id="PS50112"/>
    </source>
</evidence>
<dbReference type="SMART" id="SM00091">
    <property type="entry name" value="PAS"/>
    <property type="match status" value="1"/>
</dbReference>
<dbReference type="InterPro" id="IPR014710">
    <property type="entry name" value="RmlC-like_jellyroll"/>
</dbReference>
<dbReference type="SUPFAM" id="SSF51206">
    <property type="entry name" value="cAMP-binding domain-like"/>
    <property type="match status" value="1"/>
</dbReference>
<dbReference type="CDD" id="cd00130">
    <property type="entry name" value="PAS"/>
    <property type="match status" value="1"/>
</dbReference>
<dbReference type="Proteomes" id="UP000629098">
    <property type="component" value="Unassembled WGS sequence"/>
</dbReference>
<evidence type="ECO:0000256" key="4">
    <source>
        <dbReference type="SAM" id="Coils"/>
    </source>
</evidence>
<evidence type="ECO:0000256" key="1">
    <source>
        <dbReference type="ARBA" id="ARBA00023015"/>
    </source>
</evidence>
<evidence type="ECO:0000256" key="2">
    <source>
        <dbReference type="ARBA" id="ARBA00023125"/>
    </source>
</evidence>
<evidence type="ECO:0000256" key="3">
    <source>
        <dbReference type="ARBA" id="ARBA00023163"/>
    </source>
</evidence>
<dbReference type="PROSITE" id="PS51063">
    <property type="entry name" value="HTH_CRP_2"/>
    <property type="match status" value="1"/>
</dbReference>
<dbReference type="NCBIfam" id="TIGR00229">
    <property type="entry name" value="sensory_box"/>
    <property type="match status" value="1"/>
</dbReference>
<dbReference type="SMART" id="SM00419">
    <property type="entry name" value="HTH_CRP"/>
    <property type="match status" value="1"/>
</dbReference>
<feature type="coiled-coil region" evidence="4">
    <location>
        <begin position="48"/>
        <end position="79"/>
    </location>
</feature>
<sequence>MNIDNFSQRAQIMYRRLSDFYQSATTSPLTLDVLPQALMELGSVSEMVEIATEELHQQNEELTQTRSLVEAERQRYQDLFEFAPDCYLVTDGNGVIQEANRAAARMLKVTQQFLVGKLMITFVASEERHRFRNELTQICQSDKVRELLLRLQRRSDEYMDAAITVAACHNSASDTINLRWLIRDVTEHRQVERTTLNPESDPFQNRPVSQYSKGEIIPLGWQSIFCVRRGLVKLSTHCETGEEVLVGLVGEGMVFSSSMTGLHTYQATTMSNVELVSISVTEMLASPTLSHALLPKINQRLRQTESFLVVSGRRRVEDRFYHLLRLLKQEIGQPVTQGTRLSVRLTHEDLASGCCTTRVTITRLIGKLQKQGKIGFDSKKHLIIKDMY</sequence>
<dbReference type="GO" id="GO:0006355">
    <property type="term" value="P:regulation of DNA-templated transcription"/>
    <property type="evidence" value="ECO:0007669"/>
    <property type="project" value="InterPro"/>
</dbReference>
<dbReference type="SUPFAM" id="SSF55785">
    <property type="entry name" value="PYP-like sensor domain (PAS domain)"/>
    <property type="match status" value="1"/>
</dbReference>
<keyword evidence="4" id="KW-0175">Coiled coil</keyword>
<accession>A0A8J6XMK2</accession>
<dbReference type="InterPro" id="IPR036388">
    <property type="entry name" value="WH-like_DNA-bd_sf"/>
</dbReference>
<evidence type="ECO:0000313" key="7">
    <source>
        <dbReference type="EMBL" id="MBD2775646.1"/>
    </source>
</evidence>
<evidence type="ECO:0000313" key="8">
    <source>
        <dbReference type="Proteomes" id="UP000629098"/>
    </source>
</evidence>
<dbReference type="InterPro" id="IPR036390">
    <property type="entry name" value="WH_DNA-bd_sf"/>
</dbReference>
<dbReference type="AlphaFoldDB" id="A0A8J6XMK2"/>
<dbReference type="Gene3D" id="1.10.10.10">
    <property type="entry name" value="Winged helix-like DNA-binding domain superfamily/Winged helix DNA-binding domain"/>
    <property type="match status" value="1"/>
</dbReference>
<dbReference type="Gene3D" id="2.60.120.10">
    <property type="entry name" value="Jelly Rolls"/>
    <property type="match status" value="1"/>
</dbReference>
<keyword evidence="8" id="KW-1185">Reference proteome</keyword>
<keyword evidence="2" id="KW-0238">DNA-binding</keyword>
<feature type="domain" description="HTH crp-type" evidence="6">
    <location>
        <begin position="314"/>
        <end position="388"/>
    </location>
</feature>
<keyword evidence="1" id="KW-0805">Transcription regulation</keyword>
<keyword evidence="3" id="KW-0804">Transcription</keyword>
<proteinExistence type="predicted"/>
<comment type="caution">
    <text evidence="7">The sequence shown here is derived from an EMBL/GenBank/DDBJ whole genome shotgun (WGS) entry which is preliminary data.</text>
</comment>
<dbReference type="PROSITE" id="PS50112">
    <property type="entry name" value="PAS"/>
    <property type="match status" value="1"/>
</dbReference>
<feature type="domain" description="PAS" evidence="5">
    <location>
        <begin position="72"/>
        <end position="142"/>
    </location>
</feature>
<dbReference type="Gene3D" id="3.30.450.20">
    <property type="entry name" value="PAS domain"/>
    <property type="match status" value="1"/>
</dbReference>
<dbReference type="EMBL" id="JACXAE010000084">
    <property type="protein sequence ID" value="MBD2775646.1"/>
    <property type="molecule type" value="Genomic_DNA"/>
</dbReference>
<protein>
    <submittedName>
        <fullName evidence="7">PAS domain S-box protein</fullName>
    </submittedName>
</protein>
<dbReference type="InterPro" id="IPR012318">
    <property type="entry name" value="HTH_CRP"/>
</dbReference>
<name>A0A8J6XMK2_9CYAN</name>
<dbReference type="Pfam" id="PF13545">
    <property type="entry name" value="HTH_Crp_2"/>
    <property type="match status" value="1"/>
</dbReference>
<evidence type="ECO:0000259" key="6">
    <source>
        <dbReference type="PROSITE" id="PS51063"/>
    </source>
</evidence>
<gene>
    <name evidence="7" type="ORF">ICL16_27210</name>
</gene>
<dbReference type="InterPro" id="IPR000014">
    <property type="entry name" value="PAS"/>
</dbReference>
<dbReference type="GO" id="GO:0003677">
    <property type="term" value="F:DNA binding"/>
    <property type="evidence" value="ECO:0007669"/>
    <property type="project" value="UniProtKB-KW"/>
</dbReference>